<proteinExistence type="predicted"/>
<evidence type="ECO:0000256" key="1">
    <source>
        <dbReference type="SAM" id="Phobius"/>
    </source>
</evidence>
<gene>
    <name evidence="2" type="ORF">DES53_105322</name>
</gene>
<feature type="transmembrane region" description="Helical" evidence="1">
    <location>
        <begin position="257"/>
        <end position="278"/>
    </location>
</feature>
<keyword evidence="3" id="KW-1185">Reference proteome</keyword>
<reference evidence="2 3" key="1">
    <citation type="submission" date="2018-06" db="EMBL/GenBank/DDBJ databases">
        <title>Genomic Encyclopedia of Type Strains, Phase IV (KMG-IV): sequencing the most valuable type-strain genomes for metagenomic binning, comparative biology and taxonomic classification.</title>
        <authorList>
            <person name="Goeker M."/>
        </authorList>
    </citation>
    <scope>NUCLEOTIDE SEQUENCE [LARGE SCALE GENOMIC DNA]</scope>
    <source>
        <strain evidence="2 3">DSM 25532</strain>
    </source>
</reference>
<feature type="transmembrane region" description="Helical" evidence="1">
    <location>
        <begin position="219"/>
        <end position="237"/>
    </location>
</feature>
<sequence>MRRPGLHPPSLPLRAWLLTAVAALFLLLLQNGSFGDVFPLLLGFMPLESGGPGYLHILLGRATATFCCISVAVLFGWSTALALTLLTAFTGKGGLKVMVWAGRFLGSVPPMAWALGILVVLIQRWGIPVETLFPYVPPEGMDSAMLRVGREVWAWMLPVVVLALPACAMMLSALAHRLEMLMAGEEYCHLRARGLGMGTILHRHFLPSLILDMARQGRATLPLLVGFSVPVEHIFGFDGLGGFSGQMLLTHEYTKALPAALYLGGWMLLLWFSLLGMVERRSPAARVLPAYPEGEGRALICAIGGAVLLLALLVLPYWMQGEAIGNAQRVWWREILFVAQVMGVAVVVVLVSMPLWQGWDRIRPKWNFGLVSPGVNEAVLLPALLFGALAWLDVPMAAIGAGMALSLGGMALLREQARELSTRRMVEASRMLGENIPGILKHHLLRFLLPSLGNWAFRMMSALLLWMSIIHWFVAGAGEGTNLWWGAQMRLASEEVFDDPRGVMVPALMVALWCLSLQLLSRAFRADLPPKDIQPADPR</sequence>
<keyword evidence="1" id="KW-0472">Membrane</keyword>
<name>A0A366HLX0_9BACT</name>
<protein>
    <recommendedName>
        <fullName evidence="4">ABC transmembrane type-1 domain-containing protein</fullName>
    </recommendedName>
</protein>
<comment type="caution">
    <text evidence="2">The sequence shown here is derived from an EMBL/GenBank/DDBJ whole genome shotgun (WGS) entry which is preliminary data.</text>
</comment>
<evidence type="ECO:0000313" key="2">
    <source>
        <dbReference type="EMBL" id="RBP43923.1"/>
    </source>
</evidence>
<feature type="transmembrane region" description="Helical" evidence="1">
    <location>
        <begin position="503"/>
        <end position="521"/>
    </location>
</feature>
<dbReference type="RefSeq" id="WP_113959382.1">
    <property type="nucleotide sequence ID" value="NZ_QNRR01000005.1"/>
</dbReference>
<feature type="transmembrane region" description="Helical" evidence="1">
    <location>
        <begin position="368"/>
        <end position="390"/>
    </location>
</feature>
<feature type="transmembrane region" description="Helical" evidence="1">
    <location>
        <begin position="396"/>
        <end position="413"/>
    </location>
</feature>
<evidence type="ECO:0000313" key="3">
    <source>
        <dbReference type="Proteomes" id="UP000253426"/>
    </source>
</evidence>
<feature type="transmembrane region" description="Helical" evidence="1">
    <location>
        <begin position="298"/>
        <end position="319"/>
    </location>
</feature>
<dbReference type="OrthoDB" id="178836at2"/>
<feature type="transmembrane region" description="Helical" evidence="1">
    <location>
        <begin position="59"/>
        <end position="88"/>
    </location>
</feature>
<feature type="transmembrane region" description="Helical" evidence="1">
    <location>
        <begin position="331"/>
        <end position="356"/>
    </location>
</feature>
<dbReference type="EMBL" id="QNRR01000005">
    <property type="protein sequence ID" value="RBP43923.1"/>
    <property type="molecule type" value="Genomic_DNA"/>
</dbReference>
<feature type="transmembrane region" description="Helical" evidence="1">
    <location>
        <begin position="152"/>
        <end position="174"/>
    </location>
</feature>
<evidence type="ECO:0008006" key="4">
    <source>
        <dbReference type="Google" id="ProtNLM"/>
    </source>
</evidence>
<dbReference type="Proteomes" id="UP000253426">
    <property type="component" value="Unassembled WGS sequence"/>
</dbReference>
<keyword evidence="1" id="KW-0812">Transmembrane</keyword>
<organism evidence="2 3">
    <name type="scientific">Roseimicrobium gellanilyticum</name>
    <dbReference type="NCBI Taxonomy" id="748857"/>
    <lineage>
        <taxon>Bacteria</taxon>
        <taxon>Pseudomonadati</taxon>
        <taxon>Verrucomicrobiota</taxon>
        <taxon>Verrucomicrobiia</taxon>
        <taxon>Verrucomicrobiales</taxon>
        <taxon>Verrucomicrobiaceae</taxon>
        <taxon>Roseimicrobium</taxon>
    </lineage>
</organism>
<accession>A0A366HLX0</accession>
<feature type="transmembrane region" description="Helical" evidence="1">
    <location>
        <begin position="100"/>
        <end position="122"/>
    </location>
</feature>
<dbReference type="AlphaFoldDB" id="A0A366HLX0"/>
<keyword evidence="1" id="KW-1133">Transmembrane helix</keyword>